<dbReference type="InterPro" id="IPR047710">
    <property type="entry name" value="Transpos_IS5-like"/>
</dbReference>
<dbReference type="InterPro" id="IPR025668">
    <property type="entry name" value="Tnp_DDE_dom"/>
</dbReference>
<dbReference type="PANTHER" id="PTHR33803:SF3">
    <property type="entry name" value="BLL1974 PROTEIN"/>
    <property type="match status" value="1"/>
</dbReference>
<evidence type="ECO:0000313" key="2">
    <source>
        <dbReference type="EMBL" id="ONF92752.1"/>
    </source>
</evidence>
<dbReference type="EMBL" id="MTSU01000009">
    <property type="protein sequence ID" value="ONF92752.1"/>
    <property type="molecule type" value="Genomic_DNA"/>
</dbReference>
<gene>
    <name evidence="2" type="ORF">BWD14_11135</name>
</gene>
<feature type="domain" description="Transposase DDE" evidence="1">
    <location>
        <begin position="254"/>
        <end position="318"/>
    </location>
</feature>
<protein>
    <submittedName>
        <fullName evidence="2">IS5 family transposase</fullName>
    </submittedName>
</protein>
<evidence type="ECO:0000259" key="1">
    <source>
        <dbReference type="Pfam" id="PF13751"/>
    </source>
</evidence>
<dbReference type="AlphaFoldDB" id="A0AB73NDS0"/>
<evidence type="ECO:0000313" key="3">
    <source>
        <dbReference type="Proteomes" id="UP000189337"/>
    </source>
</evidence>
<reference evidence="2 3" key="1">
    <citation type="submission" date="2017-01" db="EMBL/GenBank/DDBJ databases">
        <title>Comparative genomic analysis of Brazilian Leptospira santarosai.</title>
        <authorList>
            <person name="Moreno L.Z."/>
            <person name="Miraglia F."/>
            <person name="Kremer F.S."/>
            <person name="Eslabao M.R."/>
            <person name="Lilenbaum W."/>
            <person name="Dellagostin O.A."/>
            <person name="Moreno A.M."/>
        </authorList>
    </citation>
    <scope>NUCLEOTIDE SEQUENCE [LARGE SCALE GENOMIC DNA]</scope>
    <source>
        <strain evidence="2 3">M52/8-19</strain>
    </source>
</reference>
<sequence length="338" mass="39517">MKHDLPCDPTSLVKWRKRIGSDGVEKFLEETLLLGQREGEIKDQEFRRVNVDTTVQEKAIAFPTDARLYHKMRQALVKEASKEKIQLRQSYKRKSKLAFIKQVRYFHAKQIRRANKETKRLKTYLGCVKRDIERKVENPNERLKSLLEISERILTQSKNSKNKIYSIHSPEVECISKGKSHKRYEFGCKVSLVTTSKSNWIVGIQALHGNPYDGHTLKDAINEMEKIVGCRPQEIYVDLGYKGKDHHPEDVQVHLSNKSRKNMTRWERMWMNRRSAIEPVISHLKHDHKMIRNFLKGKEGDRINALFAAAGCNFSKLLRAFLSLFWKSYISNSFSFAI</sequence>
<proteinExistence type="predicted"/>
<dbReference type="GO" id="GO:0006313">
    <property type="term" value="P:DNA transposition"/>
    <property type="evidence" value="ECO:0007669"/>
    <property type="project" value="InterPro"/>
</dbReference>
<dbReference type="Pfam" id="PF13751">
    <property type="entry name" value="DDE_Tnp_1_6"/>
    <property type="match status" value="1"/>
</dbReference>
<dbReference type="NCBIfam" id="NF033578">
    <property type="entry name" value="transpos_IS5_1"/>
    <property type="match status" value="1"/>
</dbReference>
<dbReference type="GO" id="GO:0003677">
    <property type="term" value="F:DNA binding"/>
    <property type="evidence" value="ECO:0007669"/>
    <property type="project" value="InterPro"/>
</dbReference>
<dbReference type="Proteomes" id="UP000189337">
    <property type="component" value="Unassembled WGS sequence"/>
</dbReference>
<comment type="caution">
    <text evidence="2">The sequence shown here is derived from an EMBL/GenBank/DDBJ whole genome shotgun (WGS) entry which is preliminary data.</text>
</comment>
<name>A0AB73NDS0_9LEPT</name>
<accession>A0AB73NDS0</accession>
<dbReference type="PANTHER" id="PTHR33803">
    <property type="entry name" value="IS1478 TRANSPOSASE"/>
    <property type="match status" value="1"/>
</dbReference>
<dbReference type="GO" id="GO:0004803">
    <property type="term" value="F:transposase activity"/>
    <property type="evidence" value="ECO:0007669"/>
    <property type="project" value="InterPro"/>
</dbReference>
<organism evidence="2 3">
    <name type="scientific">Leptospira santarosai</name>
    <dbReference type="NCBI Taxonomy" id="28183"/>
    <lineage>
        <taxon>Bacteria</taxon>
        <taxon>Pseudomonadati</taxon>
        <taxon>Spirochaetota</taxon>
        <taxon>Spirochaetia</taxon>
        <taxon>Leptospirales</taxon>
        <taxon>Leptospiraceae</taxon>
        <taxon>Leptospira</taxon>
    </lineage>
</organism>